<evidence type="ECO:0000256" key="1">
    <source>
        <dbReference type="ARBA" id="ARBA00004141"/>
    </source>
</evidence>
<dbReference type="GO" id="GO:0005245">
    <property type="term" value="F:voltage-gated calcium channel activity"/>
    <property type="evidence" value="ECO:0000318"/>
    <property type="project" value="GO_Central"/>
</dbReference>
<name>A0A2A6B7R0_PRIPA</name>
<dbReference type="InterPro" id="IPR051072">
    <property type="entry name" value="CACNG_subunit"/>
</dbReference>
<feature type="region of interest" description="Disordered" evidence="5">
    <location>
        <begin position="250"/>
        <end position="289"/>
    </location>
</feature>
<evidence type="ECO:0000256" key="6">
    <source>
        <dbReference type="SAM" id="Phobius"/>
    </source>
</evidence>
<dbReference type="GO" id="GO:0051968">
    <property type="term" value="P:positive regulation of synaptic transmission, glutamatergic"/>
    <property type="evidence" value="ECO:0000318"/>
    <property type="project" value="GO_Central"/>
</dbReference>
<dbReference type="GO" id="GO:0016247">
    <property type="term" value="F:channel regulator activity"/>
    <property type="evidence" value="ECO:0000318"/>
    <property type="project" value="GO_Central"/>
</dbReference>
<keyword evidence="3 6" id="KW-1133">Transmembrane helix</keyword>
<accession>A0A2A6B7R0</accession>
<keyword evidence="8" id="KW-1185">Reference proteome</keyword>
<comment type="subcellular location">
    <subcellularLocation>
        <location evidence="1">Membrane</location>
        <topology evidence="1">Multi-pass membrane protein</topology>
    </subcellularLocation>
</comment>
<feature type="transmembrane region" description="Helical" evidence="6">
    <location>
        <begin position="202"/>
        <end position="229"/>
    </location>
</feature>
<dbReference type="Proteomes" id="UP000005239">
    <property type="component" value="Unassembled WGS sequence"/>
</dbReference>
<keyword evidence="2 6" id="KW-0812">Transmembrane</keyword>
<dbReference type="Gene3D" id="1.20.140.150">
    <property type="match status" value="1"/>
</dbReference>
<evidence type="ECO:0000256" key="2">
    <source>
        <dbReference type="ARBA" id="ARBA00022692"/>
    </source>
</evidence>
<dbReference type="GO" id="GO:0098839">
    <property type="term" value="C:postsynaptic density membrane"/>
    <property type="evidence" value="ECO:0000318"/>
    <property type="project" value="GO_Central"/>
</dbReference>
<protein>
    <submittedName>
        <fullName evidence="7">Stg-1</fullName>
    </submittedName>
</protein>
<feature type="transmembrane region" description="Helical" evidence="6">
    <location>
        <begin position="23"/>
        <end position="43"/>
    </location>
</feature>
<dbReference type="OrthoDB" id="9990458at2759"/>
<evidence type="ECO:0000256" key="3">
    <source>
        <dbReference type="ARBA" id="ARBA00022989"/>
    </source>
</evidence>
<dbReference type="EnsemblMetazoa" id="PPA35379.1">
    <property type="protein sequence ID" value="PPA35379.1"/>
    <property type="gene ID" value="WBGene00273748"/>
</dbReference>
<gene>
    <name evidence="7" type="primary">WBGene00273748</name>
</gene>
<organism evidence="7 8">
    <name type="scientific">Pristionchus pacificus</name>
    <name type="common">Parasitic nematode worm</name>
    <dbReference type="NCBI Taxonomy" id="54126"/>
    <lineage>
        <taxon>Eukaryota</taxon>
        <taxon>Metazoa</taxon>
        <taxon>Ecdysozoa</taxon>
        <taxon>Nematoda</taxon>
        <taxon>Chromadorea</taxon>
        <taxon>Rhabditida</taxon>
        <taxon>Rhabditina</taxon>
        <taxon>Diplogasteromorpha</taxon>
        <taxon>Diplogasteroidea</taxon>
        <taxon>Neodiplogasteridae</taxon>
        <taxon>Pristionchus</taxon>
    </lineage>
</organism>
<dbReference type="PANTHER" id="PTHR12107:SF0">
    <property type="entry name" value="STARGAZIN (MAMMALIAN CALCIUM CHANNEL) HOMOLOG"/>
    <property type="match status" value="1"/>
</dbReference>
<dbReference type="AlphaFoldDB" id="A0A2A6B7R0"/>
<evidence type="ECO:0000313" key="8">
    <source>
        <dbReference type="Proteomes" id="UP000005239"/>
    </source>
</evidence>
<dbReference type="PANTHER" id="PTHR12107">
    <property type="entry name" value="VOLTAGE-DEPENDENT CALCIUM CHANNEL GAMMA SUBUNIT"/>
    <property type="match status" value="1"/>
</dbReference>
<evidence type="ECO:0000256" key="4">
    <source>
        <dbReference type="ARBA" id="ARBA00023136"/>
    </source>
</evidence>
<evidence type="ECO:0000313" key="7">
    <source>
        <dbReference type="EnsemblMetazoa" id="PPA35379.1"/>
    </source>
</evidence>
<dbReference type="InterPro" id="IPR004031">
    <property type="entry name" value="PMP22/EMP/MP20/Claudin"/>
</dbReference>
<keyword evidence="4 6" id="KW-0472">Membrane</keyword>
<accession>A0A8R1YST6</accession>
<evidence type="ECO:0000256" key="5">
    <source>
        <dbReference type="SAM" id="MobiDB-lite"/>
    </source>
</evidence>
<reference evidence="8" key="1">
    <citation type="journal article" date="2008" name="Nat. Genet.">
        <title>The Pristionchus pacificus genome provides a unique perspective on nematode lifestyle and parasitism.</title>
        <authorList>
            <person name="Dieterich C."/>
            <person name="Clifton S.W."/>
            <person name="Schuster L.N."/>
            <person name="Chinwalla A."/>
            <person name="Delehaunty K."/>
            <person name="Dinkelacker I."/>
            <person name="Fulton L."/>
            <person name="Fulton R."/>
            <person name="Godfrey J."/>
            <person name="Minx P."/>
            <person name="Mitreva M."/>
            <person name="Roeseler W."/>
            <person name="Tian H."/>
            <person name="Witte H."/>
            <person name="Yang S.P."/>
            <person name="Wilson R.K."/>
            <person name="Sommer R.J."/>
        </authorList>
    </citation>
    <scope>NUCLEOTIDE SEQUENCE [LARGE SCALE GENOMIC DNA]</scope>
    <source>
        <strain evidence="8">PS312</strain>
    </source>
</reference>
<feature type="transmembrane region" description="Helical" evidence="6">
    <location>
        <begin position="150"/>
        <end position="175"/>
    </location>
</feature>
<dbReference type="GO" id="GO:0019226">
    <property type="term" value="P:transmission of nerve impulse"/>
    <property type="evidence" value="ECO:0000318"/>
    <property type="project" value="GO_Central"/>
</dbReference>
<proteinExistence type="predicted"/>
<dbReference type="Pfam" id="PF13903">
    <property type="entry name" value="Claudin_2"/>
    <property type="match status" value="1"/>
</dbReference>
<reference evidence="7" key="2">
    <citation type="submission" date="2022-06" db="UniProtKB">
        <authorList>
            <consortium name="EnsemblMetazoa"/>
        </authorList>
    </citation>
    <scope>IDENTIFICATION</scope>
    <source>
        <strain evidence="7">PS312</strain>
    </source>
</reference>
<dbReference type="GO" id="GO:0032281">
    <property type="term" value="C:AMPA glutamate receptor complex"/>
    <property type="evidence" value="ECO:0000318"/>
    <property type="project" value="GO_Central"/>
</dbReference>
<feature type="transmembrane region" description="Helical" evidence="6">
    <location>
        <begin position="122"/>
        <end position="143"/>
    </location>
</feature>
<sequence>MPMVIPGGEHRLIKIRKVNRKRLLRYAIACSLLATVVGMTSSMTDNWLYTQEVLKYFVLPNATLQNEEFGQSEVYWKRATLGPWHYCWADPLTEHFCEQVNYDQDDDPADVTSGVQQGVRKAFFFMLSGVFLDVLGTISCLICNLRSNTYATLFICTVLHILAGIANFACIIVYMSAVSKEVVGNKIFPASEMDEPLFHYQYGYSFIMLKVSFLLTEVAALFSVVVFMAKRDERTFHRFKIRSLLSSALSPRKEREGVASPNGRISPVHSSTQSTLPPTPSTEEEEEEE</sequence>
<dbReference type="GO" id="GO:0098970">
    <property type="term" value="P:postsynaptic neurotransmitter receptor diffusion trapping"/>
    <property type="evidence" value="ECO:0000318"/>
    <property type="project" value="GO_Central"/>
</dbReference>